<dbReference type="EMBL" id="CP081958">
    <property type="protein sequence ID" value="QZP37074.1"/>
    <property type="molecule type" value="Genomic_DNA"/>
</dbReference>
<keyword evidence="1" id="KW-0472">Membrane</keyword>
<dbReference type="AlphaFoldDB" id="A0A8T8WBE7"/>
<protein>
    <submittedName>
        <fullName evidence="2">Uncharacterized protein</fullName>
    </submittedName>
</protein>
<reference evidence="2 3" key="1">
    <citation type="journal article" date="2021" name="Int. J. Syst. Evol. Microbiol.">
        <title>Halobaculum halophilum sp. nov. and Halobaculum salinum sp. nov., isolated from salt lake and saline soil.</title>
        <authorList>
            <person name="Cui H.L."/>
            <person name="Shi X.W."/>
            <person name="Yin X.M."/>
            <person name="Yang X.Y."/>
            <person name="Hou J."/>
            <person name="Zhu L."/>
        </authorList>
    </citation>
    <scope>NUCLEOTIDE SEQUENCE [LARGE SCALE GENOMIC DNA]</scope>
    <source>
        <strain evidence="2 3">NBRC 109044</strain>
    </source>
</reference>
<sequence>MSASIDAGIDWFDPRTYLDIGRQLARNAIWAPDPFTQLVTNVVIIVAAMLSSSVGFAPGILIALTALFFIGVAILRLAYGAVM</sequence>
<keyword evidence="3" id="KW-1185">Reference proteome</keyword>
<accession>A0A8T8WBE7</accession>
<evidence type="ECO:0000313" key="3">
    <source>
        <dbReference type="Proteomes" id="UP000826254"/>
    </source>
</evidence>
<proteinExistence type="predicted"/>
<dbReference type="RefSeq" id="WP_222606889.1">
    <property type="nucleotide sequence ID" value="NZ_CP081958.1"/>
</dbReference>
<name>A0A8T8WBE7_9EURY</name>
<evidence type="ECO:0000313" key="2">
    <source>
        <dbReference type="EMBL" id="QZP37074.1"/>
    </source>
</evidence>
<dbReference type="GeneID" id="67178946"/>
<gene>
    <name evidence="2" type="ORF">K6T50_12350</name>
</gene>
<dbReference type="KEGG" id="hmp:K6T50_12350"/>
<organism evidence="2 3">
    <name type="scientific">Halobaculum magnesiiphilum</name>
    <dbReference type="NCBI Taxonomy" id="1017351"/>
    <lineage>
        <taxon>Archaea</taxon>
        <taxon>Methanobacteriati</taxon>
        <taxon>Methanobacteriota</taxon>
        <taxon>Stenosarchaea group</taxon>
        <taxon>Halobacteria</taxon>
        <taxon>Halobacteriales</taxon>
        <taxon>Haloferacaceae</taxon>
        <taxon>Halobaculum</taxon>
    </lineage>
</organism>
<feature type="transmembrane region" description="Helical" evidence="1">
    <location>
        <begin position="60"/>
        <end position="79"/>
    </location>
</feature>
<dbReference type="Proteomes" id="UP000826254">
    <property type="component" value="Chromosome"/>
</dbReference>
<evidence type="ECO:0000256" key="1">
    <source>
        <dbReference type="SAM" id="Phobius"/>
    </source>
</evidence>
<feature type="transmembrane region" description="Helical" evidence="1">
    <location>
        <begin position="35"/>
        <end position="54"/>
    </location>
</feature>
<keyword evidence="1" id="KW-0812">Transmembrane</keyword>
<keyword evidence="1" id="KW-1133">Transmembrane helix</keyword>